<dbReference type="PROSITE" id="PS00973">
    <property type="entry name" value="USP_2"/>
    <property type="match status" value="1"/>
</dbReference>
<feature type="region of interest" description="Disordered" evidence="8">
    <location>
        <begin position="463"/>
        <end position="485"/>
    </location>
</feature>
<evidence type="ECO:0000313" key="11">
    <source>
        <dbReference type="Proteomes" id="UP000481861"/>
    </source>
</evidence>
<name>A0A7C8I998_9PLEO</name>
<evidence type="ECO:0000259" key="9">
    <source>
        <dbReference type="PROSITE" id="PS50235"/>
    </source>
</evidence>
<evidence type="ECO:0000256" key="3">
    <source>
        <dbReference type="ARBA" id="ARBA00012759"/>
    </source>
</evidence>
<dbReference type="EMBL" id="JAADJZ010000007">
    <property type="protein sequence ID" value="KAF2873849.1"/>
    <property type="molecule type" value="Genomic_DNA"/>
</dbReference>
<feature type="region of interest" description="Disordered" evidence="8">
    <location>
        <begin position="255"/>
        <end position="286"/>
    </location>
</feature>
<proteinExistence type="inferred from homology"/>
<dbReference type="InterPro" id="IPR038765">
    <property type="entry name" value="Papain-like_cys_pep_sf"/>
</dbReference>
<dbReference type="AlphaFoldDB" id="A0A7C8I998"/>
<gene>
    <name evidence="10" type="ORF">BDV95DRAFT_567873</name>
</gene>
<reference evidence="10 11" key="1">
    <citation type="submission" date="2020-01" db="EMBL/GenBank/DDBJ databases">
        <authorList>
            <consortium name="DOE Joint Genome Institute"/>
            <person name="Haridas S."/>
            <person name="Albert R."/>
            <person name="Binder M."/>
            <person name="Bloem J."/>
            <person name="Labutti K."/>
            <person name="Salamov A."/>
            <person name="Andreopoulos B."/>
            <person name="Baker S.E."/>
            <person name="Barry K."/>
            <person name="Bills G."/>
            <person name="Bluhm B.H."/>
            <person name="Cannon C."/>
            <person name="Castanera R."/>
            <person name="Culley D.E."/>
            <person name="Daum C."/>
            <person name="Ezra D."/>
            <person name="Gonzalez J.B."/>
            <person name="Henrissat B."/>
            <person name="Kuo A."/>
            <person name="Liang C."/>
            <person name="Lipzen A."/>
            <person name="Lutzoni F."/>
            <person name="Magnuson J."/>
            <person name="Mondo S."/>
            <person name="Nolan M."/>
            <person name="Ohm R."/>
            <person name="Pangilinan J."/>
            <person name="Park H.-J.H."/>
            <person name="Ramirez L."/>
            <person name="Alfaro M."/>
            <person name="Sun H."/>
            <person name="Tritt A."/>
            <person name="Yoshinaga Y."/>
            <person name="Zwiers L.-H.L."/>
            <person name="Turgeon B.G."/>
            <person name="Goodwin S.B."/>
            <person name="Spatafora J.W."/>
            <person name="Crous P.W."/>
            <person name="Grigoriev I.V."/>
        </authorList>
    </citation>
    <scope>NUCLEOTIDE SEQUENCE [LARGE SCALE GENOMIC DNA]</scope>
    <source>
        <strain evidence="10 11">CBS 611.86</strain>
    </source>
</reference>
<dbReference type="SUPFAM" id="SSF54001">
    <property type="entry name" value="Cysteine proteinases"/>
    <property type="match status" value="1"/>
</dbReference>
<evidence type="ECO:0000256" key="5">
    <source>
        <dbReference type="ARBA" id="ARBA00022786"/>
    </source>
</evidence>
<evidence type="ECO:0000256" key="4">
    <source>
        <dbReference type="ARBA" id="ARBA00022670"/>
    </source>
</evidence>
<keyword evidence="5" id="KW-0833">Ubl conjugation pathway</keyword>
<dbReference type="PANTHER" id="PTHR24006:SF888">
    <property type="entry name" value="UBIQUITIN CARBOXYL-TERMINAL HYDROLASE 30"/>
    <property type="match status" value="1"/>
</dbReference>
<dbReference type="GO" id="GO:0004843">
    <property type="term" value="F:cysteine-type deubiquitinase activity"/>
    <property type="evidence" value="ECO:0007669"/>
    <property type="project" value="UniProtKB-EC"/>
</dbReference>
<comment type="caution">
    <text evidence="10">The sequence shown here is derived from an EMBL/GenBank/DDBJ whole genome shotgun (WGS) entry which is preliminary data.</text>
</comment>
<organism evidence="10 11">
    <name type="scientific">Massariosphaeria phaeospora</name>
    <dbReference type="NCBI Taxonomy" id="100035"/>
    <lineage>
        <taxon>Eukaryota</taxon>
        <taxon>Fungi</taxon>
        <taxon>Dikarya</taxon>
        <taxon>Ascomycota</taxon>
        <taxon>Pezizomycotina</taxon>
        <taxon>Dothideomycetes</taxon>
        <taxon>Pleosporomycetidae</taxon>
        <taxon>Pleosporales</taxon>
        <taxon>Pleosporales incertae sedis</taxon>
        <taxon>Massariosphaeria</taxon>
    </lineage>
</organism>
<dbReference type="InterPro" id="IPR018200">
    <property type="entry name" value="USP_CS"/>
</dbReference>
<accession>A0A7C8I998</accession>
<keyword evidence="6" id="KW-0378">Hydrolase</keyword>
<feature type="region of interest" description="Disordered" evidence="8">
    <location>
        <begin position="79"/>
        <end position="99"/>
    </location>
</feature>
<sequence length="736" mass="80022">MRNPFLTRATLLFDNQQLPSDSSTPSPTSVVLAIVIGAPVLFKALELLGYPVWLWLHQLARMAQQALFSRDPAPWSFDGVAADPDAESGDDKPNTETQASAGNVVRTLFGMSSGSLLKRSVTGLAGALSKTYSDAPPGLGNLNNSCYQNSVIQGLASLPALHEYLSQTTSELDSESTNSALFEMINHLNDPENHGRHFWIHGALKSMSTFQQQDAQEYYSKILDELDTEVHKASNRKRQSSASWLSAAKGLSDLPVASPGDETSEIKLQSDGDDTTRTTLEQPRITPNPLDGLLAQRVGCTNCGYSEGLSLIPFNCLTVPLGRSDYYDVRDCLDEYTNLEYIEGVECAKCTLLKMKGTLAGLASVPKFGAQLEVVQEALDEEDFEDKTLIKKCNVAKKNWVQSTKSRQAVVARAPKSLVLHINRSIFDETTGAQYKNNARVLYPSVLDLGHWCLGSQPSLSHLPDSAEEWPRDPNVSMLGSPPEDPEAIADTPFRYALRAVIAHSGTHGYGHYVCYRQHQQGKNEARPRGEVDEASQEQWWRFSDETVYTVPEEQALHQSGVFMLFYERLDATPSPSPSSAEPVEVVFGTTANDVLLPPAESNPDALVIDDAALQVPLPVDDLDLEPSNATVAPSASSLDSEETQPARSFARAESTSAGEDTEMSEAGSEDAPSTLLTSEDEAEIGTSPDTRVHKHLASTLQSRPSLGPHTMRTAGDSQVARGQDSPQSLPMVTAT</sequence>
<dbReference type="OrthoDB" id="2020758at2759"/>
<feature type="compositionally biased region" description="Polar residues" evidence="8">
    <location>
        <begin position="628"/>
        <end position="647"/>
    </location>
</feature>
<evidence type="ECO:0000256" key="8">
    <source>
        <dbReference type="SAM" id="MobiDB-lite"/>
    </source>
</evidence>
<keyword evidence="7" id="KW-0788">Thiol protease</keyword>
<keyword evidence="11" id="KW-1185">Reference proteome</keyword>
<dbReference type="Gene3D" id="3.90.70.10">
    <property type="entry name" value="Cysteine proteinases"/>
    <property type="match status" value="1"/>
</dbReference>
<dbReference type="EC" id="3.4.19.12" evidence="3"/>
<dbReference type="Pfam" id="PF00443">
    <property type="entry name" value="UCH"/>
    <property type="match status" value="1"/>
</dbReference>
<evidence type="ECO:0000256" key="2">
    <source>
        <dbReference type="ARBA" id="ARBA00009085"/>
    </source>
</evidence>
<dbReference type="GO" id="GO:0016579">
    <property type="term" value="P:protein deubiquitination"/>
    <property type="evidence" value="ECO:0007669"/>
    <property type="project" value="InterPro"/>
</dbReference>
<protein>
    <recommendedName>
        <fullName evidence="3">ubiquitinyl hydrolase 1</fullName>
        <ecNumber evidence="3">3.4.19.12</ecNumber>
    </recommendedName>
</protein>
<feature type="region of interest" description="Disordered" evidence="8">
    <location>
        <begin position="625"/>
        <end position="736"/>
    </location>
</feature>
<dbReference type="GO" id="GO:0005634">
    <property type="term" value="C:nucleus"/>
    <property type="evidence" value="ECO:0007669"/>
    <property type="project" value="TreeGrafter"/>
</dbReference>
<evidence type="ECO:0000313" key="10">
    <source>
        <dbReference type="EMBL" id="KAF2873849.1"/>
    </source>
</evidence>
<feature type="compositionally biased region" description="Polar residues" evidence="8">
    <location>
        <begin position="725"/>
        <end position="736"/>
    </location>
</feature>
<dbReference type="Proteomes" id="UP000481861">
    <property type="component" value="Unassembled WGS sequence"/>
</dbReference>
<evidence type="ECO:0000256" key="6">
    <source>
        <dbReference type="ARBA" id="ARBA00022801"/>
    </source>
</evidence>
<dbReference type="PANTHER" id="PTHR24006">
    <property type="entry name" value="UBIQUITIN CARBOXYL-TERMINAL HYDROLASE"/>
    <property type="match status" value="1"/>
</dbReference>
<evidence type="ECO:0000256" key="7">
    <source>
        <dbReference type="ARBA" id="ARBA00022807"/>
    </source>
</evidence>
<evidence type="ECO:0000256" key="1">
    <source>
        <dbReference type="ARBA" id="ARBA00000707"/>
    </source>
</evidence>
<dbReference type="InterPro" id="IPR001394">
    <property type="entry name" value="Peptidase_C19_UCH"/>
</dbReference>
<comment type="catalytic activity">
    <reaction evidence="1">
        <text>Thiol-dependent hydrolysis of ester, thioester, amide, peptide and isopeptide bonds formed by the C-terminal Gly of ubiquitin (a 76-residue protein attached to proteins as an intracellular targeting signal).</text>
        <dbReference type="EC" id="3.4.19.12"/>
    </reaction>
</comment>
<dbReference type="InterPro" id="IPR050164">
    <property type="entry name" value="Peptidase_C19"/>
</dbReference>
<dbReference type="GO" id="GO:0005829">
    <property type="term" value="C:cytosol"/>
    <property type="evidence" value="ECO:0007669"/>
    <property type="project" value="TreeGrafter"/>
</dbReference>
<comment type="similarity">
    <text evidence="2">Belongs to the peptidase C19 family.</text>
</comment>
<dbReference type="InterPro" id="IPR028889">
    <property type="entry name" value="USP"/>
</dbReference>
<feature type="domain" description="USP" evidence="9">
    <location>
        <begin position="137"/>
        <end position="570"/>
    </location>
</feature>
<dbReference type="PROSITE" id="PS50235">
    <property type="entry name" value="USP_3"/>
    <property type="match status" value="1"/>
</dbReference>
<feature type="compositionally biased region" description="Basic and acidic residues" evidence="8">
    <location>
        <begin position="264"/>
        <end position="276"/>
    </location>
</feature>
<keyword evidence="4" id="KW-0645">Protease</keyword>
<dbReference type="GO" id="GO:0006508">
    <property type="term" value="P:proteolysis"/>
    <property type="evidence" value="ECO:0007669"/>
    <property type="project" value="UniProtKB-KW"/>
</dbReference>
<dbReference type="CDD" id="cd02662">
    <property type="entry name" value="Peptidase_C19F"/>
    <property type="match status" value="1"/>
</dbReference>